<dbReference type="GO" id="GO:0004674">
    <property type="term" value="F:protein serine/threonine kinase activity"/>
    <property type="evidence" value="ECO:0007669"/>
    <property type="project" value="TreeGrafter"/>
</dbReference>
<accession>A0A9P6HDA7</accession>
<evidence type="ECO:0000313" key="6">
    <source>
        <dbReference type="EMBL" id="KAF9784468.1"/>
    </source>
</evidence>
<dbReference type="PIRSF" id="PIRSF000654">
    <property type="entry name" value="Integrin-linked_kinase"/>
    <property type="match status" value="1"/>
</dbReference>
<dbReference type="InterPro" id="IPR051681">
    <property type="entry name" value="Ser/Thr_Kinases-Pseudokinases"/>
</dbReference>
<dbReference type="Proteomes" id="UP000736335">
    <property type="component" value="Unassembled WGS sequence"/>
</dbReference>
<dbReference type="PANTHER" id="PTHR44329:SF288">
    <property type="entry name" value="MITOGEN-ACTIVATED PROTEIN KINASE KINASE KINASE 20"/>
    <property type="match status" value="1"/>
</dbReference>
<evidence type="ECO:0000259" key="5">
    <source>
        <dbReference type="PROSITE" id="PS50011"/>
    </source>
</evidence>
<keyword evidence="1" id="KW-0808">Transferase</keyword>
<dbReference type="EMBL" id="WIUZ02000008">
    <property type="protein sequence ID" value="KAF9784468.1"/>
    <property type="molecule type" value="Genomic_DNA"/>
</dbReference>
<dbReference type="OrthoDB" id="346907at2759"/>
<evidence type="ECO:0000256" key="2">
    <source>
        <dbReference type="ARBA" id="ARBA00022741"/>
    </source>
</evidence>
<reference evidence="6" key="2">
    <citation type="submission" date="2020-11" db="EMBL/GenBank/DDBJ databases">
        <authorList>
            <consortium name="DOE Joint Genome Institute"/>
            <person name="Kuo A."/>
            <person name="Miyauchi S."/>
            <person name="Kiss E."/>
            <person name="Drula E."/>
            <person name="Kohler A."/>
            <person name="Sanchez-Garcia M."/>
            <person name="Andreopoulos B."/>
            <person name="Barry K.W."/>
            <person name="Bonito G."/>
            <person name="Buee M."/>
            <person name="Carver A."/>
            <person name="Chen C."/>
            <person name="Cichocki N."/>
            <person name="Clum A."/>
            <person name="Culley D."/>
            <person name="Crous P.W."/>
            <person name="Fauchery L."/>
            <person name="Girlanda M."/>
            <person name="Hayes R."/>
            <person name="Keri Z."/>
            <person name="Labutti K."/>
            <person name="Lipzen A."/>
            <person name="Lombard V."/>
            <person name="Magnuson J."/>
            <person name="Maillard F."/>
            <person name="Morin E."/>
            <person name="Murat C."/>
            <person name="Nolan M."/>
            <person name="Ohm R."/>
            <person name="Pangilinan J."/>
            <person name="Pereira M."/>
            <person name="Perotto S."/>
            <person name="Peter M."/>
            <person name="Riley R."/>
            <person name="Sitrit Y."/>
            <person name="Stielow B."/>
            <person name="Szollosi G."/>
            <person name="Zifcakova L."/>
            <person name="Stursova M."/>
            <person name="Spatafora J.W."/>
            <person name="Tedersoo L."/>
            <person name="Vaario L.-M."/>
            <person name="Yamada A."/>
            <person name="Yan M."/>
            <person name="Wang P."/>
            <person name="Xu J."/>
            <person name="Bruns T."/>
            <person name="Baldrian P."/>
            <person name="Vilgalys R."/>
            <person name="Henrissat B."/>
            <person name="Grigoriev I.V."/>
            <person name="Hibbett D."/>
            <person name="Nagy L.G."/>
            <person name="Martin F.M."/>
        </authorList>
    </citation>
    <scope>NUCLEOTIDE SEQUENCE</scope>
    <source>
        <strain evidence="6">UH-Tt-Lm1</strain>
    </source>
</reference>
<organism evidence="6 7">
    <name type="scientific">Thelephora terrestris</name>
    <dbReference type="NCBI Taxonomy" id="56493"/>
    <lineage>
        <taxon>Eukaryota</taxon>
        <taxon>Fungi</taxon>
        <taxon>Dikarya</taxon>
        <taxon>Basidiomycota</taxon>
        <taxon>Agaricomycotina</taxon>
        <taxon>Agaricomycetes</taxon>
        <taxon>Thelephorales</taxon>
        <taxon>Thelephoraceae</taxon>
        <taxon>Thelephora</taxon>
    </lineage>
</organism>
<dbReference type="SUPFAM" id="SSF56112">
    <property type="entry name" value="Protein kinase-like (PK-like)"/>
    <property type="match status" value="1"/>
</dbReference>
<protein>
    <submittedName>
        <fullName evidence="6">Kinase-like domain-containing protein</fullName>
    </submittedName>
</protein>
<dbReference type="AlphaFoldDB" id="A0A9P6HDA7"/>
<dbReference type="PANTHER" id="PTHR44329">
    <property type="entry name" value="SERINE/THREONINE-PROTEIN KINASE TNNI3K-RELATED"/>
    <property type="match status" value="1"/>
</dbReference>
<name>A0A9P6HDA7_9AGAM</name>
<evidence type="ECO:0000313" key="7">
    <source>
        <dbReference type="Proteomes" id="UP000736335"/>
    </source>
</evidence>
<keyword evidence="2" id="KW-0547">Nucleotide-binding</keyword>
<proteinExistence type="predicted"/>
<keyword evidence="3 6" id="KW-0418">Kinase</keyword>
<keyword evidence="4" id="KW-0067">ATP-binding</keyword>
<dbReference type="Pfam" id="PF07714">
    <property type="entry name" value="PK_Tyr_Ser-Thr"/>
    <property type="match status" value="1"/>
</dbReference>
<dbReference type="GO" id="GO:0005524">
    <property type="term" value="F:ATP binding"/>
    <property type="evidence" value="ECO:0007669"/>
    <property type="project" value="UniProtKB-KW"/>
</dbReference>
<comment type="caution">
    <text evidence="6">The sequence shown here is derived from an EMBL/GenBank/DDBJ whole genome shotgun (WGS) entry which is preliminary data.</text>
</comment>
<evidence type="ECO:0000256" key="4">
    <source>
        <dbReference type="ARBA" id="ARBA00022840"/>
    </source>
</evidence>
<dbReference type="PROSITE" id="PS50011">
    <property type="entry name" value="PROTEIN_KINASE_DOM"/>
    <property type="match status" value="1"/>
</dbReference>
<evidence type="ECO:0000256" key="1">
    <source>
        <dbReference type="ARBA" id="ARBA00022679"/>
    </source>
</evidence>
<keyword evidence="7" id="KW-1185">Reference proteome</keyword>
<dbReference type="InterPro" id="IPR011009">
    <property type="entry name" value="Kinase-like_dom_sf"/>
</dbReference>
<dbReference type="Gene3D" id="1.10.510.10">
    <property type="entry name" value="Transferase(Phosphotransferase) domain 1"/>
    <property type="match status" value="1"/>
</dbReference>
<gene>
    <name evidence="6" type="ORF">BJ322DRAFT_848686</name>
</gene>
<feature type="domain" description="Protein kinase" evidence="5">
    <location>
        <begin position="1"/>
        <end position="240"/>
    </location>
</feature>
<dbReference type="InterPro" id="IPR001245">
    <property type="entry name" value="Ser-Thr/Tyr_kinase_cat_dom"/>
</dbReference>
<evidence type="ECO:0000256" key="3">
    <source>
        <dbReference type="ARBA" id="ARBA00022777"/>
    </source>
</evidence>
<dbReference type="InterPro" id="IPR000719">
    <property type="entry name" value="Prot_kinase_dom"/>
</dbReference>
<reference evidence="6" key="1">
    <citation type="journal article" date="2020" name="Nat. Commun.">
        <title>Large-scale genome sequencing of mycorrhizal fungi provides insights into the early evolution of symbiotic traits.</title>
        <authorList>
            <person name="Miyauchi S."/>
            <person name="Kiss E."/>
            <person name="Kuo A."/>
            <person name="Drula E."/>
            <person name="Kohler A."/>
            <person name="Sanchez-Garcia M."/>
            <person name="Morin E."/>
            <person name="Andreopoulos B."/>
            <person name="Barry K.W."/>
            <person name="Bonito G."/>
            <person name="Buee M."/>
            <person name="Carver A."/>
            <person name="Chen C."/>
            <person name="Cichocki N."/>
            <person name="Clum A."/>
            <person name="Culley D."/>
            <person name="Crous P.W."/>
            <person name="Fauchery L."/>
            <person name="Girlanda M."/>
            <person name="Hayes R.D."/>
            <person name="Keri Z."/>
            <person name="LaButti K."/>
            <person name="Lipzen A."/>
            <person name="Lombard V."/>
            <person name="Magnuson J."/>
            <person name="Maillard F."/>
            <person name="Murat C."/>
            <person name="Nolan M."/>
            <person name="Ohm R.A."/>
            <person name="Pangilinan J."/>
            <person name="Pereira M.F."/>
            <person name="Perotto S."/>
            <person name="Peter M."/>
            <person name="Pfister S."/>
            <person name="Riley R."/>
            <person name="Sitrit Y."/>
            <person name="Stielow J.B."/>
            <person name="Szollosi G."/>
            <person name="Zifcakova L."/>
            <person name="Stursova M."/>
            <person name="Spatafora J.W."/>
            <person name="Tedersoo L."/>
            <person name="Vaario L.M."/>
            <person name="Yamada A."/>
            <person name="Yan M."/>
            <person name="Wang P."/>
            <person name="Xu J."/>
            <person name="Bruns T."/>
            <person name="Baldrian P."/>
            <person name="Vilgalys R."/>
            <person name="Dunand C."/>
            <person name="Henrissat B."/>
            <person name="Grigoriev I.V."/>
            <person name="Hibbett D."/>
            <person name="Nagy L.G."/>
            <person name="Martin F.M."/>
        </authorList>
    </citation>
    <scope>NUCLEOTIDE SEQUENCE</scope>
    <source>
        <strain evidence="6">UH-Tt-Lm1</strain>
    </source>
</reference>
<sequence length="240" mass="26668">MPLLTRFHLHAFICSGLSHSNIVPFLGVFSSNQFPCACIFKLVGNECLREYLVSNPGASRLKLVTKLLFSGRPRANSSCMGDQLVDIARGLHHIHDLDIVHRRIKDTNIRISDSGTAMIAGFASATLPGIASEGVDESAESNASRWCSPEIIRSGGSELTKASDIYAFGMLAYEIFSGRMPFHDKLDTEAVMIVTTTNQRPPRPIHQELSGELWHMIERCWQEDPSQRPTIQEVVAFLEK</sequence>